<reference evidence="7 8" key="1">
    <citation type="submission" date="2016-10" db="EMBL/GenBank/DDBJ databases">
        <authorList>
            <person name="de Groot N.N."/>
        </authorList>
    </citation>
    <scope>NUCLEOTIDE SEQUENCE [LARGE SCALE GENOMIC DNA]</scope>
    <source>
        <strain evidence="7 8">B25</strain>
    </source>
</reference>
<keyword evidence="5 6" id="KW-0472">Membrane</keyword>
<feature type="transmembrane region" description="Helical" evidence="6">
    <location>
        <begin position="317"/>
        <end position="334"/>
    </location>
</feature>
<sequence>MVWLEKMNGRIDARFNPSERKRKLTIPVTTIVMILILTVLAKFEIINNYFQTIIVTICINAIMSASLNIVNGYMGEFSCGHGGFMATGAYISSVVSLILFKDGNSITGHALLPEGLAVIGFPICILIGGLGAMLVSLIVAIPSFKTRDDYLAIITVAANFIVTTAINNIPLVGGSRGLMGMKSVMNNMADVFDIPWILVWALVFAVFAIVSIHFLMNSTLGKGISAVKYDEISAEIMSVNTNNMKLIAFTFSSFLAGIAGGLFAHLLGFINPSSFGIMKSTESLVMVYLGGMGSLSGSVLSAIVFTILLELLRPAQILKWVIIPLILILIMEFHPEGIMGSRELTHVFPGLKKLLPKNKNEERVTEKASEGGAA</sequence>
<dbReference type="InterPro" id="IPR001851">
    <property type="entry name" value="ABC_transp_permease"/>
</dbReference>
<proteinExistence type="predicted"/>
<feature type="transmembrane region" description="Helical" evidence="6">
    <location>
        <begin position="287"/>
        <end position="310"/>
    </location>
</feature>
<feature type="transmembrane region" description="Helical" evidence="6">
    <location>
        <begin position="120"/>
        <end position="141"/>
    </location>
</feature>
<dbReference type="PANTHER" id="PTHR30482:SF10">
    <property type="entry name" value="HIGH-AFFINITY BRANCHED-CHAIN AMINO ACID TRANSPORT PROTEIN BRAE"/>
    <property type="match status" value="1"/>
</dbReference>
<evidence type="ECO:0000256" key="2">
    <source>
        <dbReference type="ARBA" id="ARBA00022475"/>
    </source>
</evidence>
<feature type="transmembrane region" description="Helical" evidence="6">
    <location>
        <begin position="246"/>
        <end position="267"/>
    </location>
</feature>
<feature type="transmembrane region" description="Helical" evidence="6">
    <location>
        <begin position="194"/>
        <end position="215"/>
    </location>
</feature>
<evidence type="ECO:0000256" key="4">
    <source>
        <dbReference type="ARBA" id="ARBA00022989"/>
    </source>
</evidence>
<feature type="transmembrane region" description="Helical" evidence="6">
    <location>
        <begin position="49"/>
        <end position="70"/>
    </location>
</feature>
<organism evidence="7 8">
    <name type="scientific">Treponema bryantii</name>
    <dbReference type="NCBI Taxonomy" id="163"/>
    <lineage>
        <taxon>Bacteria</taxon>
        <taxon>Pseudomonadati</taxon>
        <taxon>Spirochaetota</taxon>
        <taxon>Spirochaetia</taxon>
        <taxon>Spirochaetales</taxon>
        <taxon>Treponemataceae</taxon>
        <taxon>Treponema</taxon>
    </lineage>
</organism>
<name>A0A1H9CVZ9_9SPIR</name>
<dbReference type="PANTHER" id="PTHR30482">
    <property type="entry name" value="HIGH-AFFINITY BRANCHED-CHAIN AMINO ACID TRANSPORT SYSTEM PERMEASE"/>
    <property type="match status" value="1"/>
</dbReference>
<dbReference type="RefSeq" id="WP_256210255.1">
    <property type="nucleotide sequence ID" value="NZ_FOFU01000002.1"/>
</dbReference>
<evidence type="ECO:0000256" key="1">
    <source>
        <dbReference type="ARBA" id="ARBA00004651"/>
    </source>
</evidence>
<feature type="transmembrane region" description="Helical" evidence="6">
    <location>
        <begin position="24"/>
        <end position="43"/>
    </location>
</feature>
<dbReference type="InterPro" id="IPR043428">
    <property type="entry name" value="LivM-like"/>
</dbReference>
<dbReference type="Proteomes" id="UP000182360">
    <property type="component" value="Unassembled WGS sequence"/>
</dbReference>
<evidence type="ECO:0000256" key="5">
    <source>
        <dbReference type="ARBA" id="ARBA00023136"/>
    </source>
</evidence>
<keyword evidence="4 6" id="KW-1133">Transmembrane helix</keyword>
<dbReference type="GO" id="GO:0015658">
    <property type="term" value="F:branched-chain amino acid transmembrane transporter activity"/>
    <property type="evidence" value="ECO:0007669"/>
    <property type="project" value="InterPro"/>
</dbReference>
<keyword evidence="8" id="KW-1185">Reference proteome</keyword>
<protein>
    <submittedName>
        <fullName evidence="7">Amino acid/amide ABC transporter membrane protein 2, HAAT family</fullName>
    </submittedName>
</protein>
<keyword evidence="3 6" id="KW-0812">Transmembrane</keyword>
<dbReference type="CDD" id="cd06581">
    <property type="entry name" value="TM_PBP1_LivM_like"/>
    <property type="match status" value="1"/>
</dbReference>
<feature type="transmembrane region" description="Helical" evidence="6">
    <location>
        <begin position="82"/>
        <end position="100"/>
    </location>
</feature>
<gene>
    <name evidence="7" type="ORF">SAMN04487977_102328</name>
</gene>
<dbReference type="EMBL" id="FOFU01000002">
    <property type="protein sequence ID" value="SEQ05319.1"/>
    <property type="molecule type" value="Genomic_DNA"/>
</dbReference>
<evidence type="ECO:0000313" key="8">
    <source>
        <dbReference type="Proteomes" id="UP000182360"/>
    </source>
</evidence>
<accession>A0A1H9CVZ9</accession>
<keyword evidence="2" id="KW-1003">Cell membrane</keyword>
<dbReference type="AlphaFoldDB" id="A0A1H9CVZ9"/>
<evidence type="ECO:0000313" key="7">
    <source>
        <dbReference type="EMBL" id="SEQ05319.1"/>
    </source>
</evidence>
<feature type="transmembrane region" description="Helical" evidence="6">
    <location>
        <begin position="150"/>
        <end position="174"/>
    </location>
</feature>
<evidence type="ECO:0000256" key="3">
    <source>
        <dbReference type="ARBA" id="ARBA00022692"/>
    </source>
</evidence>
<dbReference type="Pfam" id="PF02653">
    <property type="entry name" value="BPD_transp_2"/>
    <property type="match status" value="1"/>
</dbReference>
<dbReference type="GO" id="GO:0005886">
    <property type="term" value="C:plasma membrane"/>
    <property type="evidence" value="ECO:0007669"/>
    <property type="project" value="UniProtKB-SubCell"/>
</dbReference>
<comment type="subcellular location">
    <subcellularLocation>
        <location evidence="1">Cell membrane</location>
        <topology evidence="1">Multi-pass membrane protein</topology>
    </subcellularLocation>
</comment>
<evidence type="ECO:0000256" key="6">
    <source>
        <dbReference type="SAM" id="Phobius"/>
    </source>
</evidence>